<dbReference type="RefSeq" id="WP_154250612.1">
    <property type="nucleotide sequence ID" value="NZ_JBCOUW010000052.1"/>
</dbReference>
<feature type="chain" id="PRO_5039069746" evidence="1">
    <location>
        <begin position="20"/>
        <end position="355"/>
    </location>
</feature>
<protein>
    <submittedName>
        <fullName evidence="2">Uncharacterized protein</fullName>
    </submittedName>
</protein>
<dbReference type="PROSITE" id="PS51257">
    <property type="entry name" value="PROKAR_LIPOPROTEIN"/>
    <property type="match status" value="1"/>
</dbReference>
<reference evidence="2 3" key="1">
    <citation type="journal article" date="2019" name="Nat. Med.">
        <title>A library of human gut bacterial isolates paired with longitudinal multiomics data enables mechanistic microbiome research.</title>
        <authorList>
            <person name="Poyet M."/>
            <person name="Groussin M."/>
            <person name="Gibbons S.M."/>
            <person name="Avila-Pacheco J."/>
            <person name="Jiang X."/>
            <person name="Kearney S.M."/>
            <person name="Perrotta A.R."/>
            <person name="Berdy B."/>
            <person name="Zhao S."/>
            <person name="Lieberman T.D."/>
            <person name="Swanson P.K."/>
            <person name="Smith M."/>
            <person name="Roesemann S."/>
            <person name="Alexander J.E."/>
            <person name="Rich S.A."/>
            <person name="Livny J."/>
            <person name="Vlamakis H."/>
            <person name="Clish C."/>
            <person name="Bullock K."/>
            <person name="Deik A."/>
            <person name="Scott J."/>
            <person name="Pierce K.A."/>
            <person name="Xavier R.J."/>
            <person name="Alm E.J."/>
        </authorList>
    </citation>
    <scope>NUCLEOTIDE SEQUENCE [LARGE SCALE GENOMIC DNA]</scope>
    <source>
        <strain evidence="2 3">BIOML-A5</strain>
    </source>
</reference>
<comment type="caution">
    <text evidence="2">The sequence shown here is derived from an EMBL/GenBank/DDBJ whole genome shotgun (WGS) entry which is preliminary data.</text>
</comment>
<keyword evidence="1" id="KW-0732">Signal</keyword>
<proteinExistence type="predicted"/>
<accession>A0A6I2RRM0</accession>
<dbReference type="Proteomes" id="UP000429811">
    <property type="component" value="Unassembled WGS sequence"/>
</dbReference>
<evidence type="ECO:0000313" key="3">
    <source>
        <dbReference type="Proteomes" id="UP000429811"/>
    </source>
</evidence>
<name>A0A6I2RRM0_FLAPL</name>
<evidence type="ECO:0000313" key="2">
    <source>
        <dbReference type="EMBL" id="MSB49829.1"/>
    </source>
</evidence>
<dbReference type="EMBL" id="WKPO01000021">
    <property type="protein sequence ID" value="MSB49829.1"/>
    <property type="molecule type" value="Genomic_DNA"/>
</dbReference>
<sequence>MKRHCIIFILISCAFILTACNSSPVPENKNLPETSTDFESIEVGTKREDILRSFGEPDSCLSGLFGDIYIRGNEQIIIYYDVGDTGIFDENAIPVSDVSISAYTPQSDELNPQTEAEKQLAAFTEYYTDWQVKEEQDWWGYAVTDLDQDGNLEIISSECHGTGHYTTTSVYEIDSYHAPFTIVCTATSNETEQTLEALSHGGPLGTCLLLAPHQKRSGVSQTYPVYYDENQEVYYYIYEDSINNTDGVFNSLRAVSLGCGEIPGISLGGEATGILLGCKRTGYHGDYISVDCWDMYGNYIDKDTYGKLAEQYYADLQKKEASILWIECQDLEDLSKEEIYNLLKSSMDSFSLADI</sequence>
<evidence type="ECO:0000256" key="1">
    <source>
        <dbReference type="SAM" id="SignalP"/>
    </source>
</evidence>
<organism evidence="2 3">
    <name type="scientific">Flavonifractor plautii</name>
    <name type="common">Fusobacterium plautii</name>
    <dbReference type="NCBI Taxonomy" id="292800"/>
    <lineage>
        <taxon>Bacteria</taxon>
        <taxon>Bacillati</taxon>
        <taxon>Bacillota</taxon>
        <taxon>Clostridia</taxon>
        <taxon>Eubacteriales</taxon>
        <taxon>Oscillospiraceae</taxon>
        <taxon>Flavonifractor</taxon>
    </lineage>
</organism>
<feature type="signal peptide" evidence="1">
    <location>
        <begin position="1"/>
        <end position="19"/>
    </location>
</feature>
<dbReference type="AlphaFoldDB" id="A0A6I2RRM0"/>
<gene>
    <name evidence="2" type="ORF">GKE90_14180</name>
</gene>